<sequence length="193" mass="21811">MSKRAEEEMRKSTREKIIDDAQIQCHQARSDVIETRLQIDAVPRQVRKGFQQSILAYYHALRPLRTEGIINSWWKSVTLSEDWIRAVMFETEDGDELAVSPENAQSKMASDSFQYVGVELHQGLDTLESLDDATEETTTVVGGMRGRREETTTRPLVLETEVLVDISRVLDEAATKLGFAPDIDLQDAEAEVV</sequence>
<dbReference type="OrthoDB" id="292658at2157"/>
<gene>
    <name evidence="1" type="ORF">SAMN04487947_0445</name>
</gene>
<name>A0A1I6G261_9EURY</name>
<proteinExistence type="predicted"/>
<dbReference type="AlphaFoldDB" id="A0A1I6G261"/>
<evidence type="ECO:0000313" key="1">
    <source>
        <dbReference type="EMBL" id="SFR36303.1"/>
    </source>
</evidence>
<dbReference type="RefSeq" id="WP_177232509.1">
    <property type="nucleotide sequence ID" value="NZ_FOYT01000001.1"/>
</dbReference>
<organism evidence="1 2">
    <name type="scientific">Halogeometricum rufum</name>
    <dbReference type="NCBI Taxonomy" id="553469"/>
    <lineage>
        <taxon>Archaea</taxon>
        <taxon>Methanobacteriati</taxon>
        <taxon>Methanobacteriota</taxon>
        <taxon>Stenosarchaea group</taxon>
        <taxon>Halobacteria</taxon>
        <taxon>Halobacteriales</taxon>
        <taxon>Haloferacaceae</taxon>
        <taxon>Halogeometricum</taxon>
    </lineage>
</organism>
<keyword evidence="2" id="KW-1185">Reference proteome</keyword>
<reference evidence="2" key="1">
    <citation type="submission" date="2016-10" db="EMBL/GenBank/DDBJ databases">
        <authorList>
            <person name="Varghese N."/>
            <person name="Submissions S."/>
        </authorList>
    </citation>
    <scope>NUCLEOTIDE SEQUENCE [LARGE SCALE GENOMIC DNA]</scope>
    <source>
        <strain evidence="2">CGMCC 1.7736</strain>
    </source>
</reference>
<dbReference type="STRING" id="553469.SAMN04487947_0445"/>
<accession>A0A1I6G261</accession>
<dbReference type="EMBL" id="FOYT01000001">
    <property type="protein sequence ID" value="SFR36303.1"/>
    <property type="molecule type" value="Genomic_DNA"/>
</dbReference>
<evidence type="ECO:0000313" key="2">
    <source>
        <dbReference type="Proteomes" id="UP000198531"/>
    </source>
</evidence>
<dbReference type="Proteomes" id="UP000198531">
    <property type="component" value="Unassembled WGS sequence"/>
</dbReference>
<protein>
    <submittedName>
        <fullName evidence="1">Uncharacterized protein</fullName>
    </submittedName>
</protein>